<dbReference type="SMART" id="SM00530">
    <property type="entry name" value="HTH_XRE"/>
    <property type="match status" value="1"/>
</dbReference>
<evidence type="ECO:0000259" key="2">
    <source>
        <dbReference type="PROSITE" id="PS50943"/>
    </source>
</evidence>
<evidence type="ECO:0000256" key="1">
    <source>
        <dbReference type="ARBA" id="ARBA00023125"/>
    </source>
</evidence>
<dbReference type="Pfam" id="PF12844">
    <property type="entry name" value="HTH_19"/>
    <property type="match status" value="1"/>
</dbReference>
<sequence>MSLGSRIRQLRKERKMTLVDLAGEQITKGMLSLIENDKSKPSMETLNYIAKKLNVSIGYLTQEGDEEWTKNVLENRDFYSSFSFPFEIVEQEVLPNLDKVAQNLKGMELYHVLRIYYRYKKNHSQADSYSQKISNFYRSIGMEHLVVREKLDDAISLMFSQDYTEAFYHLLDSEEEILSFKEYDSRIELDYYYVKGMFAVSVDMETFENVLNWSIKLSYKHENFKYFFTENITLGYYYGLTGNQAQYNICCNNIQNYLKFNRQDRHEIEIIDENNPIPTFYVLVKDKEKHVALYEDYINRMKKVYQNNPDEILGRSFFKAILEVEHTYFKGEYRKVIEMYDDGMYLRTTAQHPVDRILMAIRSCVYPLSLHYSGEKEKAIKAFTKIESTIDDIKDSVFATEFYMIGDIIFEKQNDSH</sequence>
<accession>A0ABV7N2M4</accession>
<dbReference type="InterPro" id="IPR010982">
    <property type="entry name" value="Lambda_DNA-bd_dom_sf"/>
</dbReference>
<dbReference type="Gene3D" id="1.25.40.10">
    <property type="entry name" value="Tetratricopeptide repeat domain"/>
    <property type="match status" value="1"/>
</dbReference>
<dbReference type="InterPro" id="IPR050807">
    <property type="entry name" value="TransReg_Diox_bact_type"/>
</dbReference>
<dbReference type="CDD" id="cd00093">
    <property type="entry name" value="HTH_XRE"/>
    <property type="match status" value="1"/>
</dbReference>
<dbReference type="PANTHER" id="PTHR46797:SF1">
    <property type="entry name" value="METHYLPHOSPHONATE SYNTHASE"/>
    <property type="match status" value="1"/>
</dbReference>
<dbReference type="RefSeq" id="WP_380651274.1">
    <property type="nucleotide sequence ID" value="NZ_JBHRVQ010000001.1"/>
</dbReference>
<dbReference type="InterPro" id="IPR001387">
    <property type="entry name" value="Cro/C1-type_HTH"/>
</dbReference>
<keyword evidence="4" id="KW-1185">Reference proteome</keyword>
<dbReference type="PANTHER" id="PTHR46797">
    <property type="entry name" value="HTH-TYPE TRANSCRIPTIONAL REGULATOR"/>
    <property type="match status" value="1"/>
</dbReference>
<dbReference type="EMBL" id="JBHRVQ010000001">
    <property type="protein sequence ID" value="MFC3387417.1"/>
    <property type="molecule type" value="Genomic_DNA"/>
</dbReference>
<gene>
    <name evidence="3" type="ORF">ACFOEO_02235</name>
</gene>
<reference evidence="4" key="1">
    <citation type="journal article" date="2019" name="Int. J. Syst. Evol. Microbiol.">
        <title>The Global Catalogue of Microorganisms (GCM) 10K type strain sequencing project: providing services to taxonomists for standard genome sequencing and annotation.</title>
        <authorList>
            <consortium name="The Broad Institute Genomics Platform"/>
            <consortium name="The Broad Institute Genome Sequencing Center for Infectious Disease"/>
            <person name="Wu L."/>
            <person name="Ma J."/>
        </authorList>
    </citation>
    <scope>NUCLEOTIDE SEQUENCE [LARGE SCALE GENOMIC DNA]</scope>
    <source>
        <strain evidence="4">CCM 7756</strain>
    </source>
</reference>
<evidence type="ECO:0000313" key="3">
    <source>
        <dbReference type="EMBL" id="MFC3387417.1"/>
    </source>
</evidence>
<evidence type="ECO:0000313" key="4">
    <source>
        <dbReference type="Proteomes" id="UP001595637"/>
    </source>
</evidence>
<feature type="domain" description="HTH cro/C1-type" evidence="2">
    <location>
        <begin position="7"/>
        <end position="60"/>
    </location>
</feature>
<dbReference type="Proteomes" id="UP001595637">
    <property type="component" value="Unassembled WGS sequence"/>
</dbReference>
<name>A0ABV7N2M4_9STAP</name>
<dbReference type="SUPFAM" id="SSF47413">
    <property type="entry name" value="lambda repressor-like DNA-binding domains"/>
    <property type="match status" value="1"/>
</dbReference>
<keyword evidence="1" id="KW-0238">DNA-binding</keyword>
<proteinExistence type="predicted"/>
<dbReference type="PROSITE" id="PS50943">
    <property type="entry name" value="HTH_CROC1"/>
    <property type="match status" value="1"/>
</dbReference>
<dbReference type="InterPro" id="IPR011990">
    <property type="entry name" value="TPR-like_helical_dom_sf"/>
</dbReference>
<protein>
    <submittedName>
        <fullName evidence="3">Helix-turn-helix domain-containing protein</fullName>
    </submittedName>
</protein>
<comment type="caution">
    <text evidence="3">The sequence shown here is derived from an EMBL/GenBank/DDBJ whole genome shotgun (WGS) entry which is preliminary data.</text>
</comment>
<organism evidence="3 4">
    <name type="scientific">Salinicoccus sesuvii</name>
    <dbReference type="NCBI Taxonomy" id="868281"/>
    <lineage>
        <taxon>Bacteria</taxon>
        <taxon>Bacillati</taxon>
        <taxon>Bacillota</taxon>
        <taxon>Bacilli</taxon>
        <taxon>Bacillales</taxon>
        <taxon>Staphylococcaceae</taxon>
        <taxon>Salinicoccus</taxon>
    </lineage>
</organism>